<keyword evidence="2" id="KW-1185">Reference proteome</keyword>
<reference evidence="1 2" key="1">
    <citation type="submission" date="2017-03" db="EMBL/GenBank/DDBJ databases">
        <authorList>
            <person name="Afonso C.L."/>
            <person name="Miller P.J."/>
            <person name="Scott M.A."/>
            <person name="Spackman E."/>
            <person name="Goraichik I."/>
            <person name="Dimitrov K.M."/>
            <person name="Suarez D.L."/>
            <person name="Swayne D.E."/>
        </authorList>
    </citation>
    <scope>NUCLEOTIDE SEQUENCE [LARGE SCALE GENOMIC DNA]</scope>
    <source>
        <strain evidence="1 2">CECT 7066</strain>
    </source>
</reference>
<dbReference type="Proteomes" id="UP000193870">
    <property type="component" value="Unassembled WGS sequence"/>
</dbReference>
<name>A0A1Y5TJ25_9RHOB</name>
<dbReference type="EMBL" id="FWFV01000009">
    <property type="protein sequence ID" value="SLN61491.1"/>
    <property type="molecule type" value="Genomic_DNA"/>
</dbReference>
<dbReference type="AlphaFoldDB" id="A0A1Y5TJ25"/>
<accession>A0A1Y5TJ25</accession>
<protein>
    <submittedName>
        <fullName evidence="1">Uncharacterized protein</fullName>
    </submittedName>
</protein>
<evidence type="ECO:0000313" key="1">
    <source>
        <dbReference type="EMBL" id="SLN61491.1"/>
    </source>
</evidence>
<organism evidence="1 2">
    <name type="scientific">Palleronia marisminoris</name>
    <dbReference type="NCBI Taxonomy" id="315423"/>
    <lineage>
        <taxon>Bacteria</taxon>
        <taxon>Pseudomonadati</taxon>
        <taxon>Pseudomonadota</taxon>
        <taxon>Alphaproteobacteria</taxon>
        <taxon>Rhodobacterales</taxon>
        <taxon>Roseobacteraceae</taxon>
        <taxon>Palleronia</taxon>
    </lineage>
</organism>
<proteinExistence type="predicted"/>
<gene>
    <name evidence="1" type="ORF">PAM7066_03073</name>
</gene>
<evidence type="ECO:0000313" key="2">
    <source>
        <dbReference type="Proteomes" id="UP000193870"/>
    </source>
</evidence>
<sequence>MATTRLALATRCRDGLNQPGRHGADCDAFENGQRNLGNPLRTGYAHAGVTCGCSGLRRLDASAENMTITVAVASITGRPPIW</sequence>